<dbReference type="STRING" id="634430.SAMN04488241_109172"/>
<dbReference type="EMBL" id="FOXP01000009">
    <property type="protein sequence ID" value="SFP87984.1"/>
    <property type="molecule type" value="Genomic_DNA"/>
</dbReference>
<feature type="transmembrane region" description="Helical" evidence="1">
    <location>
        <begin position="180"/>
        <end position="202"/>
    </location>
</feature>
<sequence>MRRWIAVLVLALSLGVVAMVGPGVADRLFHPGRYATSGRALLPPEAYVAAARSVAPRGNRVARLALPAGDEPVIVSTAAVEVYLDPPTARVLDVRAGAGDGTQAIVGAQPLAGVIARARPYGGAAPLRGVEWPSQRHPDWTVTFGDAGAAVKVADDSGTGAAAAVRQSGVVVPSAAPLSVGVRAATLLGAIFVAAAALWWIIRRSREVKSRR</sequence>
<reference evidence="2 3" key="1">
    <citation type="submission" date="2016-10" db="EMBL/GenBank/DDBJ databases">
        <authorList>
            <person name="de Groot N.N."/>
        </authorList>
    </citation>
    <scope>NUCLEOTIDE SEQUENCE [LARGE SCALE GENOMIC DNA]</scope>
    <source>
        <strain evidence="2 3">CGMCC 1.9113</strain>
    </source>
</reference>
<accession>A0A1I5TY69</accession>
<organism evidence="2 3">
    <name type="scientific">Sphingomonas rubra</name>
    <dbReference type="NCBI Taxonomy" id="634430"/>
    <lineage>
        <taxon>Bacteria</taxon>
        <taxon>Pseudomonadati</taxon>
        <taxon>Pseudomonadota</taxon>
        <taxon>Alphaproteobacteria</taxon>
        <taxon>Sphingomonadales</taxon>
        <taxon>Sphingomonadaceae</taxon>
        <taxon>Sphingomonas</taxon>
    </lineage>
</organism>
<keyword evidence="1" id="KW-0472">Membrane</keyword>
<dbReference type="OrthoDB" id="9791166at2"/>
<dbReference type="AlphaFoldDB" id="A0A1I5TY69"/>
<protein>
    <recommendedName>
        <fullName evidence="4">PepSY-associated TM region</fullName>
    </recommendedName>
</protein>
<dbReference type="Proteomes" id="UP000199586">
    <property type="component" value="Unassembled WGS sequence"/>
</dbReference>
<evidence type="ECO:0000313" key="2">
    <source>
        <dbReference type="EMBL" id="SFP87984.1"/>
    </source>
</evidence>
<name>A0A1I5TY69_9SPHN</name>
<dbReference type="RefSeq" id="WP_143090185.1">
    <property type="nucleotide sequence ID" value="NZ_FOXP01000009.1"/>
</dbReference>
<gene>
    <name evidence="2" type="ORF">SAMN04488241_109172</name>
</gene>
<evidence type="ECO:0008006" key="4">
    <source>
        <dbReference type="Google" id="ProtNLM"/>
    </source>
</evidence>
<evidence type="ECO:0000313" key="3">
    <source>
        <dbReference type="Proteomes" id="UP000199586"/>
    </source>
</evidence>
<evidence type="ECO:0000256" key="1">
    <source>
        <dbReference type="SAM" id="Phobius"/>
    </source>
</evidence>
<proteinExistence type="predicted"/>
<keyword evidence="3" id="KW-1185">Reference proteome</keyword>
<keyword evidence="1" id="KW-0812">Transmembrane</keyword>
<keyword evidence="1" id="KW-1133">Transmembrane helix</keyword>